<evidence type="ECO:0000256" key="1">
    <source>
        <dbReference type="ARBA" id="ARBA00011198"/>
    </source>
</evidence>
<reference evidence="10 11" key="1">
    <citation type="journal article" date="2013" name="PLoS Genet.">
        <title>The genome and development-dependent transcriptomes of Pyronema confluens: a window into fungal evolution.</title>
        <authorList>
            <person name="Traeger S."/>
            <person name="Altegoer F."/>
            <person name="Freitag M."/>
            <person name="Gabaldon T."/>
            <person name="Kempken F."/>
            <person name="Kumar A."/>
            <person name="Marcet-Houben M."/>
            <person name="Poggeler S."/>
            <person name="Stajich J.E."/>
            <person name="Nowrousian M."/>
        </authorList>
    </citation>
    <scope>NUCLEOTIDE SEQUENCE [LARGE SCALE GENOMIC DNA]</scope>
    <source>
        <strain evidence="11">CBS 100304</strain>
        <tissue evidence="10">Vegetative mycelium</tissue>
    </source>
</reference>
<gene>
    <name evidence="7" type="primary">ALG13</name>
    <name evidence="10" type="ORF">PCON_11129</name>
</gene>
<evidence type="ECO:0000259" key="9">
    <source>
        <dbReference type="Pfam" id="PF04101"/>
    </source>
</evidence>
<keyword evidence="7" id="KW-0328">Glycosyltransferase</keyword>
<dbReference type="EMBL" id="HF935626">
    <property type="protein sequence ID" value="CCX11535.1"/>
    <property type="molecule type" value="Genomic_DNA"/>
</dbReference>
<feature type="compositionally biased region" description="Polar residues" evidence="8">
    <location>
        <begin position="27"/>
        <end position="42"/>
    </location>
</feature>
<feature type="domain" description="Glycosyl transferase family 28 C-terminal" evidence="9">
    <location>
        <begin position="62"/>
        <end position="216"/>
    </location>
</feature>
<proteinExistence type="inferred from homology"/>
<name>U4LBJ9_PYROM</name>
<evidence type="ECO:0000256" key="6">
    <source>
        <dbReference type="ARBA" id="ARBA00048184"/>
    </source>
</evidence>
<comment type="subunit">
    <text evidence="1 7">Heterodimer with ALG14 to form a functional enzyme.</text>
</comment>
<protein>
    <recommendedName>
        <fullName evidence="3 7">UDP-N-acetylglucosamine transferase subunit ALG13</fullName>
        <ecNumber evidence="2 7">2.4.1.141</ecNumber>
    </recommendedName>
    <alternativeName>
        <fullName evidence="5 7">Asparagine-linked glycosylation protein 13</fullName>
    </alternativeName>
</protein>
<dbReference type="Pfam" id="PF04101">
    <property type="entry name" value="Glyco_tran_28_C"/>
    <property type="match status" value="1"/>
</dbReference>
<evidence type="ECO:0000313" key="10">
    <source>
        <dbReference type="EMBL" id="CCX11535.1"/>
    </source>
</evidence>
<dbReference type="OMA" id="ILDAWKM"/>
<accession>U4LBJ9</accession>
<keyword evidence="7 10" id="KW-0808">Transferase</keyword>
<keyword evidence="7" id="KW-0256">Endoplasmic reticulum</keyword>
<evidence type="ECO:0000256" key="7">
    <source>
        <dbReference type="RuleBase" id="RU362128"/>
    </source>
</evidence>
<dbReference type="InterPro" id="IPR007235">
    <property type="entry name" value="Glyco_trans_28_C"/>
</dbReference>
<keyword evidence="11" id="KW-1185">Reference proteome</keyword>
<evidence type="ECO:0000256" key="2">
    <source>
        <dbReference type="ARBA" id="ARBA00012614"/>
    </source>
</evidence>
<evidence type="ECO:0000256" key="5">
    <source>
        <dbReference type="ARBA" id="ARBA00032061"/>
    </source>
</evidence>
<dbReference type="GO" id="GO:0004577">
    <property type="term" value="F:N-acetylglucosaminyldiphosphodolichol N-acetylglucosaminyltransferase activity"/>
    <property type="evidence" value="ECO:0007669"/>
    <property type="project" value="UniProtKB-EC"/>
</dbReference>
<dbReference type="InterPro" id="IPR052474">
    <property type="entry name" value="UDP-GlcNAc_transferase"/>
</dbReference>
<evidence type="ECO:0000256" key="4">
    <source>
        <dbReference type="ARBA" id="ARBA00024804"/>
    </source>
</evidence>
<organism evidence="10 11">
    <name type="scientific">Pyronema omphalodes (strain CBS 100304)</name>
    <name type="common">Pyronema confluens</name>
    <dbReference type="NCBI Taxonomy" id="1076935"/>
    <lineage>
        <taxon>Eukaryota</taxon>
        <taxon>Fungi</taxon>
        <taxon>Dikarya</taxon>
        <taxon>Ascomycota</taxon>
        <taxon>Pezizomycotina</taxon>
        <taxon>Pezizomycetes</taxon>
        <taxon>Pezizales</taxon>
        <taxon>Pyronemataceae</taxon>
        <taxon>Pyronema</taxon>
    </lineage>
</organism>
<dbReference type="EC" id="2.4.1.141" evidence="2 7"/>
<comment type="catalytic activity">
    <reaction evidence="6">
        <text>an N-acetyl-alpha-D-glucosaminyl-diphospho-di-trans,poly-cis-dolichol + UDP-N-acetyl-alpha-D-glucosamine = an N,N'-diacetylchitobiosyl-diphospho-di-trans,poly-cis-dolichol + UDP + H(+)</text>
        <dbReference type="Rhea" id="RHEA:23380"/>
        <dbReference type="Rhea" id="RHEA-COMP:19507"/>
        <dbReference type="Rhea" id="RHEA-COMP:19510"/>
        <dbReference type="ChEBI" id="CHEBI:15378"/>
        <dbReference type="ChEBI" id="CHEBI:57269"/>
        <dbReference type="ChEBI" id="CHEBI:57705"/>
        <dbReference type="ChEBI" id="CHEBI:58223"/>
        <dbReference type="ChEBI" id="CHEBI:58427"/>
        <dbReference type="EC" id="2.4.1.141"/>
    </reaction>
</comment>
<dbReference type="STRING" id="1076935.U4LBJ9"/>
<dbReference type="Proteomes" id="UP000018144">
    <property type="component" value="Unassembled WGS sequence"/>
</dbReference>
<feature type="region of interest" description="Disordered" evidence="8">
    <location>
        <begin position="27"/>
        <end position="56"/>
    </location>
</feature>
<dbReference type="Gene3D" id="3.40.50.2000">
    <property type="entry name" value="Glycogen Phosphorylase B"/>
    <property type="match status" value="1"/>
</dbReference>
<dbReference type="GO" id="GO:0043541">
    <property type="term" value="C:UDP-N-acetylglucosamine transferase complex"/>
    <property type="evidence" value="ECO:0007669"/>
    <property type="project" value="TreeGrafter"/>
</dbReference>
<evidence type="ECO:0000313" key="11">
    <source>
        <dbReference type="Proteomes" id="UP000018144"/>
    </source>
</evidence>
<comment type="subcellular location">
    <subcellularLocation>
        <location evidence="7">Endoplasmic reticulum</location>
    </subcellularLocation>
</comment>
<dbReference type="GO" id="GO:0006488">
    <property type="term" value="P:dolichol-linked oligosaccharide biosynthetic process"/>
    <property type="evidence" value="ECO:0007669"/>
    <property type="project" value="TreeGrafter"/>
</dbReference>
<comment type="function">
    <text evidence="4 7">Involved in protein N-glycosylation. Essential for the second step of the dolichol-linked oligosaccharide pathway.</text>
</comment>
<dbReference type="PANTHER" id="PTHR47043">
    <property type="entry name" value="UDP-N-ACETYLGLUCOSAMINE TRANSFERASE SUBUNIT ALG13"/>
    <property type="match status" value="1"/>
</dbReference>
<comment type="similarity">
    <text evidence="7">Belongs to the glycosyltransferase 28 family.</text>
</comment>
<dbReference type="OrthoDB" id="20273at2759"/>
<dbReference type="SUPFAM" id="SSF53756">
    <property type="entry name" value="UDP-Glycosyltransferase/glycogen phosphorylase"/>
    <property type="match status" value="1"/>
</dbReference>
<dbReference type="eggNOG" id="KOG3349">
    <property type="taxonomic scope" value="Eukaryota"/>
</dbReference>
<evidence type="ECO:0000256" key="3">
    <source>
        <dbReference type="ARBA" id="ARBA00017468"/>
    </source>
</evidence>
<dbReference type="AlphaFoldDB" id="U4LBJ9"/>
<sequence length="224" mass="23833">MPPAPPGFYNPPGTNYYIPIGTTEPSKTTITSDSAPAATVTSADAPADSTTKPEESLKSGKTVLVTVGATAPFPALTDSALTPTFLSALSSHGFTRLQLQHGTYIPSIPTIPAITKAEAEAEEEQGNGKMKIEPFDFDADLALNYIAKADLVVTHAGAGSVLECLRWDKRTIVVENTSLMGGHQRELVEELERQGYVIEGKLGKLEEAVDKIMKDGGTTKMQRG</sequence>
<evidence type="ECO:0000256" key="8">
    <source>
        <dbReference type="SAM" id="MobiDB-lite"/>
    </source>
</evidence>
<dbReference type="PANTHER" id="PTHR47043:SF1">
    <property type="entry name" value="UDP-N-ACETYLGLUCOSAMINE TRANSFERASE SUBUNIT ALG13"/>
    <property type="match status" value="1"/>
</dbReference>